<proteinExistence type="predicted"/>
<accession>A0ABQ6M5Z9</accession>
<reference evidence="3 4" key="1">
    <citation type="journal article" date="2023" name="Commun. Biol.">
        <title>Genome analysis of Parmales, the sister group of diatoms, reveals the evolutionary specialization of diatoms from phago-mixotrophs to photoautotrophs.</title>
        <authorList>
            <person name="Ban H."/>
            <person name="Sato S."/>
            <person name="Yoshikawa S."/>
            <person name="Yamada K."/>
            <person name="Nakamura Y."/>
            <person name="Ichinomiya M."/>
            <person name="Sato N."/>
            <person name="Blanc-Mathieu R."/>
            <person name="Endo H."/>
            <person name="Kuwata A."/>
            <person name="Ogata H."/>
        </authorList>
    </citation>
    <scope>NUCLEOTIDE SEQUENCE [LARGE SCALE GENOMIC DNA]</scope>
</reference>
<feature type="compositionally biased region" description="Basic and acidic residues" evidence="1">
    <location>
        <begin position="51"/>
        <end position="61"/>
    </location>
</feature>
<comment type="caution">
    <text evidence="3">The sequence shown here is derived from an EMBL/GenBank/DDBJ whole genome shotgun (WGS) entry which is preliminary data.</text>
</comment>
<dbReference type="InterPro" id="IPR003034">
    <property type="entry name" value="SAP_dom"/>
</dbReference>
<evidence type="ECO:0000313" key="4">
    <source>
        <dbReference type="Proteomes" id="UP001165060"/>
    </source>
</evidence>
<feature type="region of interest" description="Disordered" evidence="1">
    <location>
        <begin position="42"/>
        <end position="61"/>
    </location>
</feature>
<organism evidence="3 4">
    <name type="scientific">Tetraparma gracilis</name>
    <dbReference type="NCBI Taxonomy" id="2962635"/>
    <lineage>
        <taxon>Eukaryota</taxon>
        <taxon>Sar</taxon>
        <taxon>Stramenopiles</taxon>
        <taxon>Ochrophyta</taxon>
        <taxon>Bolidophyceae</taxon>
        <taxon>Parmales</taxon>
        <taxon>Triparmaceae</taxon>
        <taxon>Tetraparma</taxon>
    </lineage>
</organism>
<evidence type="ECO:0000259" key="2">
    <source>
        <dbReference type="PROSITE" id="PS50800"/>
    </source>
</evidence>
<dbReference type="EMBL" id="BRYB01003758">
    <property type="protein sequence ID" value="GMI20124.1"/>
    <property type="molecule type" value="Genomic_DNA"/>
</dbReference>
<dbReference type="InterPro" id="IPR036361">
    <property type="entry name" value="SAP_dom_sf"/>
</dbReference>
<dbReference type="Proteomes" id="UP001165060">
    <property type="component" value="Unassembled WGS sequence"/>
</dbReference>
<protein>
    <recommendedName>
        <fullName evidence="2">SAP domain-containing protein</fullName>
    </recommendedName>
</protein>
<keyword evidence="4" id="KW-1185">Reference proteome</keyword>
<feature type="domain" description="SAP" evidence="2">
    <location>
        <begin position="19"/>
        <end position="53"/>
    </location>
</feature>
<sequence length="97" mass="10793">MALLCLQQLAAAEEGEVDYSKLKVVELRELCGEHGLETKGVKATPVGQLTERQEERARKRARVEPVPDVEGVLTAKKAVRNFVVCADVWSIILRMAF</sequence>
<evidence type="ECO:0000256" key="1">
    <source>
        <dbReference type="SAM" id="MobiDB-lite"/>
    </source>
</evidence>
<gene>
    <name evidence="3" type="ORF">TeGR_g5421</name>
</gene>
<name>A0ABQ6M5Z9_9STRA</name>
<evidence type="ECO:0000313" key="3">
    <source>
        <dbReference type="EMBL" id="GMI20124.1"/>
    </source>
</evidence>
<dbReference type="SUPFAM" id="SSF68906">
    <property type="entry name" value="SAP domain"/>
    <property type="match status" value="1"/>
</dbReference>
<dbReference type="Gene3D" id="1.10.720.30">
    <property type="entry name" value="SAP domain"/>
    <property type="match status" value="1"/>
</dbReference>
<dbReference type="Pfam" id="PF02037">
    <property type="entry name" value="SAP"/>
    <property type="match status" value="1"/>
</dbReference>
<dbReference type="PROSITE" id="PS50800">
    <property type="entry name" value="SAP"/>
    <property type="match status" value="1"/>
</dbReference>